<evidence type="ECO:0000256" key="1">
    <source>
        <dbReference type="SAM" id="MobiDB-lite"/>
    </source>
</evidence>
<feature type="compositionally biased region" description="Polar residues" evidence="1">
    <location>
        <begin position="1"/>
        <end position="15"/>
    </location>
</feature>
<keyword evidence="3" id="KW-1185">Reference proteome</keyword>
<proteinExistence type="predicted"/>
<organism evidence="2 3">
    <name type="scientific">Zooshikella ganghwensis</name>
    <dbReference type="NCBI Taxonomy" id="202772"/>
    <lineage>
        <taxon>Bacteria</taxon>
        <taxon>Pseudomonadati</taxon>
        <taxon>Pseudomonadota</taxon>
        <taxon>Gammaproteobacteria</taxon>
        <taxon>Oceanospirillales</taxon>
        <taxon>Zooshikellaceae</taxon>
        <taxon>Zooshikella</taxon>
    </lineage>
</organism>
<feature type="region of interest" description="Disordered" evidence="1">
    <location>
        <begin position="1"/>
        <end position="36"/>
    </location>
</feature>
<dbReference type="SUPFAM" id="SSF82171">
    <property type="entry name" value="DPP6 N-terminal domain-like"/>
    <property type="match status" value="1"/>
</dbReference>
<evidence type="ECO:0000313" key="3">
    <source>
        <dbReference type="Proteomes" id="UP000257039"/>
    </source>
</evidence>
<dbReference type="Gene3D" id="2.120.10.30">
    <property type="entry name" value="TolB, C-terminal domain"/>
    <property type="match status" value="1"/>
</dbReference>
<feature type="compositionally biased region" description="Basic and acidic residues" evidence="1">
    <location>
        <begin position="18"/>
        <end position="36"/>
    </location>
</feature>
<comment type="caution">
    <text evidence="2">The sequence shown here is derived from an EMBL/GenBank/DDBJ whole genome shotgun (WGS) entry which is preliminary data.</text>
</comment>
<name>A0A4P9VNB3_9GAMM</name>
<evidence type="ECO:0008006" key="4">
    <source>
        <dbReference type="Google" id="ProtNLM"/>
    </source>
</evidence>
<gene>
    <name evidence="2" type="ORF">B9G39_09165</name>
</gene>
<reference evidence="2 3" key="1">
    <citation type="submission" date="2017-04" db="EMBL/GenBank/DDBJ databases">
        <title>Draft genome sequence of Zooshikella ganghwensis VG4 isolated from Red Sea sediments.</title>
        <authorList>
            <person name="Rehman Z."/>
            <person name="Alam I."/>
            <person name="Kamau A."/>
            <person name="Bajic V."/>
            <person name="Leiknes T."/>
        </authorList>
    </citation>
    <scope>NUCLEOTIDE SEQUENCE [LARGE SCALE GENOMIC DNA]</scope>
    <source>
        <strain evidence="2 3">VG4</strain>
    </source>
</reference>
<dbReference type="EMBL" id="NDXW01000001">
    <property type="protein sequence ID" value="RDH43600.1"/>
    <property type="molecule type" value="Genomic_DNA"/>
</dbReference>
<sequence>MNACDNTQQDNSTTAIVEKTDKKLENQSSEKRENEITLDENRGFQQVPLEDLTNIASYDQPRIQFLWIPPHEKNRRQLTLWSIKLDGSDLRQVATAEELYGDYRHSVVVSSKPVRSPNNRYIIYTFISDKKRIVLLDLASRERNVIDEGVASAHFTWYPDSQRVIINRAYETKVFSLKTESLSIVEHQKNAGLYLINEGKHFFAIKKGKYTVYDLLFNEVKFGSFDYLPQSLLHLNSVSEDGRYLAFGYDLLDLETKQHLTTLSDSPILGIHENWIFISRNGFQRININTQKVEQVFTAPAGGSGRKGVTLYNL</sequence>
<dbReference type="Proteomes" id="UP000257039">
    <property type="component" value="Unassembled WGS sequence"/>
</dbReference>
<dbReference type="RefSeq" id="WP_094786894.1">
    <property type="nucleotide sequence ID" value="NZ_NDXW01000001.1"/>
</dbReference>
<evidence type="ECO:0000313" key="2">
    <source>
        <dbReference type="EMBL" id="RDH43600.1"/>
    </source>
</evidence>
<protein>
    <recommendedName>
        <fullName evidence="4">Dipeptidylpeptidase IV N-terminal domain-containing protein</fullName>
    </recommendedName>
</protein>
<dbReference type="InterPro" id="IPR011042">
    <property type="entry name" value="6-blade_b-propeller_TolB-like"/>
</dbReference>
<accession>A0A4P9VNB3</accession>
<dbReference type="AlphaFoldDB" id="A0A4P9VNB3"/>